<dbReference type="AlphaFoldDB" id="A0A934SQT5"/>
<dbReference type="Proteomes" id="UP000636458">
    <property type="component" value="Unassembled WGS sequence"/>
</dbReference>
<reference evidence="1" key="1">
    <citation type="submission" date="2021-01" db="EMBL/GenBank/DDBJ databases">
        <title>Lacisediminihabitans sp. nov. strain G11-30, isolated from Antarctic Soil.</title>
        <authorList>
            <person name="Li J."/>
        </authorList>
    </citation>
    <scope>NUCLEOTIDE SEQUENCE</scope>
    <source>
        <strain evidence="1">G11-30</strain>
    </source>
</reference>
<proteinExistence type="predicted"/>
<name>A0A934SQT5_9MICO</name>
<dbReference type="EMBL" id="JAEPES010000002">
    <property type="protein sequence ID" value="MBK4347300.1"/>
    <property type="molecule type" value="Genomic_DNA"/>
</dbReference>
<evidence type="ECO:0000313" key="1">
    <source>
        <dbReference type="EMBL" id="MBK4347300.1"/>
    </source>
</evidence>
<organism evidence="1 2">
    <name type="scientific">Lacisediminihabitans changchengi</name>
    <dbReference type="NCBI Taxonomy" id="2787634"/>
    <lineage>
        <taxon>Bacteria</taxon>
        <taxon>Bacillati</taxon>
        <taxon>Actinomycetota</taxon>
        <taxon>Actinomycetes</taxon>
        <taxon>Micrococcales</taxon>
        <taxon>Microbacteriaceae</taxon>
        <taxon>Lacisediminihabitans</taxon>
    </lineage>
</organism>
<evidence type="ECO:0000313" key="2">
    <source>
        <dbReference type="Proteomes" id="UP000636458"/>
    </source>
</evidence>
<dbReference type="RefSeq" id="WP_200555659.1">
    <property type="nucleotide sequence ID" value="NZ_JAEPES010000002.1"/>
</dbReference>
<sequence length="96" mass="10553">MAELDPKLARALITTLRSAAMHAGHGGTNLAWREQRDRWIDQLDPSFGAPDLAFDDVRELVAFLGDSSPSRESRMSAAEWSASVDSIVTRLLSALR</sequence>
<keyword evidence="2" id="KW-1185">Reference proteome</keyword>
<comment type="caution">
    <text evidence="1">The sequence shown here is derived from an EMBL/GenBank/DDBJ whole genome shotgun (WGS) entry which is preliminary data.</text>
</comment>
<gene>
    <name evidence="1" type="ORF">IV501_06610</name>
</gene>
<protein>
    <submittedName>
        <fullName evidence="1">Uncharacterized protein</fullName>
    </submittedName>
</protein>
<accession>A0A934SQT5</accession>